<keyword evidence="2" id="KW-1185">Reference proteome</keyword>
<sequence>MGGHILLVLKGRKYCWPKGGHAISIVPEFNQRGGGDQMTTTFYQDYSRLATKLHTSPANIINSPPLKEGTLFPIVCSAGFHATPEPNREDDSENMSSA</sequence>
<dbReference type="Proteomes" id="UP001054945">
    <property type="component" value="Unassembled WGS sequence"/>
</dbReference>
<protein>
    <submittedName>
        <fullName evidence="1">Uncharacterized protein</fullName>
    </submittedName>
</protein>
<organism evidence="1 2">
    <name type="scientific">Caerostris extrusa</name>
    <name type="common">Bark spider</name>
    <name type="synonym">Caerostris bankana</name>
    <dbReference type="NCBI Taxonomy" id="172846"/>
    <lineage>
        <taxon>Eukaryota</taxon>
        <taxon>Metazoa</taxon>
        <taxon>Ecdysozoa</taxon>
        <taxon>Arthropoda</taxon>
        <taxon>Chelicerata</taxon>
        <taxon>Arachnida</taxon>
        <taxon>Araneae</taxon>
        <taxon>Araneomorphae</taxon>
        <taxon>Entelegynae</taxon>
        <taxon>Araneoidea</taxon>
        <taxon>Araneidae</taxon>
        <taxon>Caerostris</taxon>
    </lineage>
</organism>
<comment type="caution">
    <text evidence="1">The sequence shown here is derived from an EMBL/GenBank/DDBJ whole genome shotgun (WGS) entry which is preliminary data.</text>
</comment>
<gene>
    <name evidence="1" type="ORF">CEXT_149771</name>
</gene>
<evidence type="ECO:0000313" key="1">
    <source>
        <dbReference type="EMBL" id="GIY12350.1"/>
    </source>
</evidence>
<dbReference type="EMBL" id="BPLR01006776">
    <property type="protein sequence ID" value="GIY12350.1"/>
    <property type="molecule type" value="Genomic_DNA"/>
</dbReference>
<name>A0AAV4QW56_CAEEX</name>
<accession>A0AAV4QW56</accession>
<evidence type="ECO:0000313" key="2">
    <source>
        <dbReference type="Proteomes" id="UP001054945"/>
    </source>
</evidence>
<dbReference type="AlphaFoldDB" id="A0AAV4QW56"/>
<proteinExistence type="predicted"/>
<reference evidence="1 2" key="1">
    <citation type="submission" date="2021-06" db="EMBL/GenBank/DDBJ databases">
        <title>Caerostris extrusa draft genome.</title>
        <authorList>
            <person name="Kono N."/>
            <person name="Arakawa K."/>
        </authorList>
    </citation>
    <scope>NUCLEOTIDE SEQUENCE [LARGE SCALE GENOMIC DNA]</scope>
</reference>